<evidence type="ECO:0000313" key="12">
    <source>
        <dbReference type="EMBL" id="EXI77190.1"/>
    </source>
</evidence>
<dbReference type="GO" id="GO:0008654">
    <property type="term" value="P:phospholipid biosynthetic process"/>
    <property type="evidence" value="ECO:0007669"/>
    <property type="project" value="UniProtKB-UniRule"/>
</dbReference>
<evidence type="ECO:0000256" key="2">
    <source>
        <dbReference type="ARBA" id="ARBA00022516"/>
    </source>
</evidence>
<keyword evidence="5 10" id="KW-1133">Transmembrane helix</keyword>
<keyword evidence="4 10" id="KW-0812">Transmembrane</keyword>
<evidence type="ECO:0000256" key="6">
    <source>
        <dbReference type="ARBA" id="ARBA00023098"/>
    </source>
</evidence>
<keyword evidence="1 10" id="KW-1003">Cell membrane</keyword>
<dbReference type="PANTHER" id="PTHR30309">
    <property type="entry name" value="INNER MEMBRANE PROTEIN YGIH"/>
    <property type="match status" value="1"/>
</dbReference>
<dbReference type="HAMAP" id="MF_01043">
    <property type="entry name" value="PlsY"/>
    <property type="match status" value="1"/>
</dbReference>
<comment type="pathway">
    <text evidence="10">Lipid metabolism; phospholipid metabolism.</text>
</comment>
<organism evidence="12 13">
    <name type="scientific">Candidatus Accumulibacter appositus</name>
    <dbReference type="NCBI Taxonomy" id="1454003"/>
    <lineage>
        <taxon>Bacteria</taxon>
        <taxon>Pseudomonadati</taxon>
        <taxon>Pseudomonadota</taxon>
        <taxon>Betaproteobacteria</taxon>
        <taxon>Candidatus Accumulibacter</taxon>
    </lineage>
</organism>
<dbReference type="Pfam" id="PF02660">
    <property type="entry name" value="G3P_acyltransf"/>
    <property type="match status" value="1"/>
</dbReference>
<evidence type="ECO:0000256" key="5">
    <source>
        <dbReference type="ARBA" id="ARBA00022989"/>
    </source>
</evidence>
<evidence type="ECO:0000256" key="11">
    <source>
        <dbReference type="SAM" id="MobiDB-lite"/>
    </source>
</evidence>
<keyword evidence="9 10" id="KW-1208">Phospholipid metabolism</keyword>
<feature type="transmembrane region" description="Helical" evidence="10">
    <location>
        <begin position="169"/>
        <end position="186"/>
    </location>
</feature>
<dbReference type="STRING" id="1454003.AW10_03956"/>
<keyword evidence="2 10" id="KW-0444">Lipid biosynthesis</keyword>
<evidence type="ECO:0000313" key="13">
    <source>
        <dbReference type="Proteomes" id="UP000021816"/>
    </source>
</evidence>
<comment type="similarity">
    <text evidence="10">Belongs to the PlsY family.</text>
</comment>
<proteinExistence type="inferred from homology"/>
<sequence>MPPFLLTALGVLAAYLLGSISFALVASRLFGLADPRSYGSKNPGATNVLRSGHKGAAIFTLLGDAAKGWLAVFLASHYSRQYGLPDYTVGLVALAVFFGHLYPIFLGFRGGKGVATAAGVLLAINIWLGLATLGTWIFVALTLRYSSLAALVAATAAPVFAVLAWGKEGIVLAIGIISMALIGKHWPNLQRLMAGSEPKIGGKKQALENGATPAKTAHAGVMKAKRAKHSR</sequence>
<comment type="subcellular location">
    <subcellularLocation>
        <location evidence="10">Cell membrane</location>
        <topology evidence="10">Multi-pass membrane protein</topology>
    </subcellularLocation>
</comment>
<evidence type="ECO:0000256" key="3">
    <source>
        <dbReference type="ARBA" id="ARBA00022679"/>
    </source>
</evidence>
<dbReference type="GO" id="GO:0043772">
    <property type="term" value="F:acyl-phosphate glycerol-3-phosphate acyltransferase activity"/>
    <property type="evidence" value="ECO:0007669"/>
    <property type="project" value="UniProtKB-UniRule"/>
</dbReference>
<evidence type="ECO:0000256" key="8">
    <source>
        <dbReference type="ARBA" id="ARBA00023209"/>
    </source>
</evidence>
<dbReference type="Proteomes" id="UP000021816">
    <property type="component" value="Unassembled WGS sequence"/>
</dbReference>
<feature type="transmembrane region" description="Helical" evidence="10">
    <location>
        <begin position="55"/>
        <end position="75"/>
    </location>
</feature>
<feature type="region of interest" description="Disordered" evidence="11">
    <location>
        <begin position="209"/>
        <end position="231"/>
    </location>
</feature>
<evidence type="ECO:0000256" key="7">
    <source>
        <dbReference type="ARBA" id="ARBA00023136"/>
    </source>
</evidence>
<comment type="caution">
    <text evidence="12">The sequence shown here is derived from an EMBL/GenBank/DDBJ whole genome shotgun (WGS) entry which is preliminary data.</text>
</comment>
<dbReference type="NCBIfam" id="TIGR00023">
    <property type="entry name" value="glycerol-3-phosphate 1-O-acyltransferase PlsY"/>
    <property type="match status" value="1"/>
</dbReference>
<keyword evidence="8 10" id="KW-0594">Phospholipid biosynthesis</keyword>
<keyword evidence="6 10" id="KW-0443">Lipid metabolism</keyword>
<evidence type="ECO:0000256" key="9">
    <source>
        <dbReference type="ARBA" id="ARBA00023264"/>
    </source>
</evidence>
<dbReference type="AlphaFoldDB" id="A0A011PK19"/>
<reference evidence="12 13" key="1">
    <citation type="submission" date="2014-02" db="EMBL/GenBank/DDBJ databases">
        <title>Expanding our view of genomic diversity in Candidatus Accumulibacter clades.</title>
        <authorList>
            <person name="Skennerton C.T."/>
            <person name="Barr J.J."/>
            <person name="Slater F.R."/>
            <person name="Bond P.L."/>
            <person name="Tyson G.W."/>
        </authorList>
    </citation>
    <scope>NUCLEOTIDE SEQUENCE [LARGE SCALE GENOMIC DNA]</scope>
    <source>
        <strain evidence="13">BA-92</strain>
    </source>
</reference>
<keyword evidence="12" id="KW-0012">Acyltransferase</keyword>
<evidence type="ECO:0000256" key="1">
    <source>
        <dbReference type="ARBA" id="ARBA00022475"/>
    </source>
</evidence>
<comment type="subunit">
    <text evidence="10">Probably interacts with PlsX.</text>
</comment>
<dbReference type="EC" id="2.3.1.275" evidence="10"/>
<comment type="catalytic activity">
    <reaction evidence="10">
        <text>an acyl phosphate + sn-glycerol 3-phosphate = a 1-acyl-sn-glycero-3-phosphate + phosphate</text>
        <dbReference type="Rhea" id="RHEA:34075"/>
        <dbReference type="ChEBI" id="CHEBI:43474"/>
        <dbReference type="ChEBI" id="CHEBI:57597"/>
        <dbReference type="ChEBI" id="CHEBI:57970"/>
        <dbReference type="ChEBI" id="CHEBI:59918"/>
        <dbReference type="EC" id="2.3.1.275"/>
    </reaction>
</comment>
<dbReference type="InterPro" id="IPR003811">
    <property type="entry name" value="G3P_acylTferase_PlsY"/>
</dbReference>
<evidence type="ECO:0000256" key="4">
    <source>
        <dbReference type="ARBA" id="ARBA00022692"/>
    </source>
</evidence>
<name>A0A011PK19_9PROT</name>
<evidence type="ECO:0000256" key="10">
    <source>
        <dbReference type="HAMAP-Rule" id="MF_01043"/>
    </source>
</evidence>
<comment type="function">
    <text evidence="10">Catalyzes the transfer of an acyl group from acyl-phosphate (acyl-PO(4)) to glycerol-3-phosphate (G3P) to form lysophosphatidic acid (LPA). This enzyme utilizes acyl-phosphate as fatty acyl donor, but not acyl-CoA or acyl-ACP.</text>
</comment>
<accession>A0A011PK19</accession>
<dbReference type="UniPathway" id="UPA00085"/>
<dbReference type="PATRIC" id="fig|1454003.3.peg.4016"/>
<keyword evidence="3 10" id="KW-0808">Transferase</keyword>
<keyword evidence="7 10" id="KW-0472">Membrane</keyword>
<feature type="transmembrane region" description="Helical" evidence="10">
    <location>
        <begin position="87"/>
        <end position="108"/>
    </location>
</feature>
<dbReference type="SMART" id="SM01207">
    <property type="entry name" value="G3P_acyltransf"/>
    <property type="match status" value="1"/>
</dbReference>
<protein>
    <recommendedName>
        <fullName evidence="10">Glycerol-3-phosphate acyltransferase</fullName>
    </recommendedName>
    <alternativeName>
        <fullName evidence="10">Acyl-PO4 G3P acyltransferase</fullName>
    </alternativeName>
    <alternativeName>
        <fullName evidence="10">Acyl-phosphate--glycerol-3-phosphate acyltransferase</fullName>
    </alternativeName>
    <alternativeName>
        <fullName evidence="10">G3P acyltransferase</fullName>
        <shortName evidence="10">GPAT</shortName>
        <ecNumber evidence="10">2.3.1.275</ecNumber>
    </alternativeName>
    <alternativeName>
        <fullName evidence="10">Lysophosphatidic acid synthase</fullName>
        <shortName evidence="10">LPA synthase</shortName>
    </alternativeName>
</protein>
<gene>
    <name evidence="10 12" type="primary">plsY</name>
    <name evidence="12" type="ORF">AW10_03956</name>
</gene>
<dbReference type="PANTHER" id="PTHR30309:SF0">
    <property type="entry name" value="GLYCEROL-3-PHOSPHATE ACYLTRANSFERASE-RELATED"/>
    <property type="match status" value="1"/>
</dbReference>
<dbReference type="EMBL" id="JEMX01000110">
    <property type="protein sequence ID" value="EXI77190.1"/>
    <property type="molecule type" value="Genomic_DNA"/>
</dbReference>
<dbReference type="GO" id="GO:0005886">
    <property type="term" value="C:plasma membrane"/>
    <property type="evidence" value="ECO:0007669"/>
    <property type="project" value="UniProtKB-SubCell"/>
</dbReference>
<feature type="transmembrane region" description="Helical" evidence="10">
    <location>
        <begin position="114"/>
        <end position="138"/>
    </location>
</feature>